<protein>
    <recommendedName>
        <fullName evidence="2">BTB domain-containing protein</fullName>
    </recommendedName>
</protein>
<keyword evidence="4" id="KW-1185">Reference proteome</keyword>
<evidence type="ECO:0000313" key="3">
    <source>
        <dbReference type="EMBL" id="CZR51140.1"/>
    </source>
</evidence>
<dbReference type="PANTHER" id="PTHR47843:SF2">
    <property type="entry name" value="BTB DOMAIN-CONTAINING PROTEIN"/>
    <property type="match status" value="1"/>
</dbReference>
<dbReference type="Pfam" id="PF00651">
    <property type="entry name" value="BTB"/>
    <property type="match status" value="1"/>
</dbReference>
<dbReference type="InterPro" id="IPR000210">
    <property type="entry name" value="BTB/POZ_dom"/>
</dbReference>
<dbReference type="AlphaFoldDB" id="A0A1L7WEC6"/>
<dbReference type="Gene3D" id="3.30.710.10">
    <property type="entry name" value="Potassium Channel Kv1.1, Chain A"/>
    <property type="match status" value="1"/>
</dbReference>
<gene>
    <name evidence="3" type="ORF">PAC_01015</name>
</gene>
<accession>A0A1L7WEC6</accession>
<dbReference type="PANTHER" id="PTHR47843">
    <property type="entry name" value="BTB DOMAIN-CONTAINING PROTEIN-RELATED"/>
    <property type="match status" value="1"/>
</dbReference>
<dbReference type="EMBL" id="FJOG01000001">
    <property type="protein sequence ID" value="CZR51140.1"/>
    <property type="molecule type" value="Genomic_DNA"/>
</dbReference>
<dbReference type="SUPFAM" id="SSF54695">
    <property type="entry name" value="POZ domain"/>
    <property type="match status" value="1"/>
</dbReference>
<organism evidence="3 4">
    <name type="scientific">Phialocephala subalpina</name>
    <dbReference type="NCBI Taxonomy" id="576137"/>
    <lineage>
        <taxon>Eukaryota</taxon>
        <taxon>Fungi</taxon>
        <taxon>Dikarya</taxon>
        <taxon>Ascomycota</taxon>
        <taxon>Pezizomycotina</taxon>
        <taxon>Leotiomycetes</taxon>
        <taxon>Helotiales</taxon>
        <taxon>Mollisiaceae</taxon>
        <taxon>Phialocephala</taxon>
        <taxon>Phialocephala fortinii species complex</taxon>
    </lineage>
</organism>
<reference evidence="3 4" key="1">
    <citation type="submission" date="2016-03" db="EMBL/GenBank/DDBJ databases">
        <authorList>
            <person name="Ploux O."/>
        </authorList>
    </citation>
    <scope>NUCLEOTIDE SEQUENCE [LARGE SCALE GENOMIC DNA]</scope>
    <source>
        <strain evidence="3 4">UAMH 11012</strain>
    </source>
</reference>
<name>A0A1L7WEC6_9HELO</name>
<evidence type="ECO:0000259" key="2">
    <source>
        <dbReference type="PROSITE" id="PS50097"/>
    </source>
</evidence>
<evidence type="ECO:0000256" key="1">
    <source>
        <dbReference type="SAM" id="MobiDB-lite"/>
    </source>
</evidence>
<evidence type="ECO:0000313" key="4">
    <source>
        <dbReference type="Proteomes" id="UP000184330"/>
    </source>
</evidence>
<dbReference type="InterPro" id="IPR011333">
    <property type="entry name" value="SKP1/BTB/POZ_sf"/>
</dbReference>
<proteinExistence type="predicted"/>
<dbReference type="PROSITE" id="PS50097">
    <property type="entry name" value="BTB"/>
    <property type="match status" value="1"/>
</dbReference>
<dbReference type="Proteomes" id="UP000184330">
    <property type="component" value="Unassembled WGS sequence"/>
</dbReference>
<sequence>MNDYPEASRQPSRGSGAQFKPDFSAPNTFVKLIVKEDGLQQTFTVHKEHACFHSPVLRAAFTGNFLEGYIQQYRFDDETTFHPVKLLVQWIYKESLELTQTDNADDTVRPIKWQEEDMALAQLWILADKLCMPKLQNKVIDYMRDIASPLRKVLVLFHAAYFNMIPDRNKSEDFPQQMLFDLVALISRERYDVQGLVNTDALDDIGKLCNVRVGSN</sequence>
<dbReference type="SMART" id="SM00225">
    <property type="entry name" value="BTB"/>
    <property type="match status" value="1"/>
</dbReference>
<dbReference type="CDD" id="cd18186">
    <property type="entry name" value="BTB_POZ_ZBTB_KLHL-like"/>
    <property type="match status" value="1"/>
</dbReference>
<dbReference type="OrthoDB" id="194443at2759"/>
<feature type="domain" description="BTB" evidence="2">
    <location>
        <begin position="28"/>
        <end position="100"/>
    </location>
</feature>
<feature type="region of interest" description="Disordered" evidence="1">
    <location>
        <begin position="1"/>
        <end position="21"/>
    </location>
</feature>